<dbReference type="PANTHER" id="PTHR12299:SF17">
    <property type="entry name" value="AT19571P-RELATED"/>
    <property type="match status" value="1"/>
</dbReference>
<dbReference type="GO" id="GO:0005634">
    <property type="term" value="C:nucleus"/>
    <property type="evidence" value="ECO:0007669"/>
    <property type="project" value="TreeGrafter"/>
</dbReference>
<dbReference type="Pfam" id="PF04774">
    <property type="entry name" value="HABP4_PAI-RBP1"/>
    <property type="match status" value="1"/>
</dbReference>
<evidence type="ECO:0000256" key="1">
    <source>
        <dbReference type="SAM" id="MobiDB-lite"/>
    </source>
</evidence>
<reference evidence="4" key="1">
    <citation type="journal article" date="2018" name="Nat. Microbiol.">
        <title>Leveraging single-cell genomics to expand the fungal tree of life.</title>
        <authorList>
            <person name="Ahrendt S.R."/>
            <person name="Quandt C.A."/>
            <person name="Ciobanu D."/>
            <person name="Clum A."/>
            <person name="Salamov A."/>
            <person name="Andreopoulos B."/>
            <person name="Cheng J.F."/>
            <person name="Woyke T."/>
            <person name="Pelin A."/>
            <person name="Henrissat B."/>
            <person name="Reynolds N.K."/>
            <person name="Benny G.L."/>
            <person name="Smith M.E."/>
            <person name="James T.Y."/>
            <person name="Grigoriev I.V."/>
        </authorList>
    </citation>
    <scope>NUCLEOTIDE SEQUENCE [LARGE SCALE GENOMIC DNA]</scope>
</reference>
<evidence type="ECO:0000259" key="2">
    <source>
        <dbReference type="SMART" id="SM01233"/>
    </source>
</evidence>
<dbReference type="Proteomes" id="UP000269721">
    <property type="component" value="Unassembled WGS sequence"/>
</dbReference>
<dbReference type="EMBL" id="KZ994519">
    <property type="protein sequence ID" value="RKO92727.1"/>
    <property type="molecule type" value="Genomic_DNA"/>
</dbReference>
<protein>
    <recommendedName>
        <fullName evidence="2">Hyaluronan/mRNA-binding protein domain-containing protein</fullName>
    </recommendedName>
</protein>
<gene>
    <name evidence="3" type="ORF">BDK51DRAFT_29396</name>
</gene>
<dbReference type="GO" id="GO:0003723">
    <property type="term" value="F:RNA binding"/>
    <property type="evidence" value="ECO:0007669"/>
    <property type="project" value="InterPro"/>
</dbReference>
<evidence type="ECO:0000313" key="4">
    <source>
        <dbReference type="Proteomes" id="UP000269721"/>
    </source>
</evidence>
<dbReference type="GO" id="GO:0005737">
    <property type="term" value="C:cytoplasm"/>
    <property type="evidence" value="ECO:0007669"/>
    <property type="project" value="TreeGrafter"/>
</dbReference>
<accession>A0A4V1IS90</accession>
<feature type="compositionally biased region" description="Basic and acidic residues" evidence="1">
    <location>
        <begin position="101"/>
        <end position="111"/>
    </location>
</feature>
<organism evidence="3 4">
    <name type="scientific">Blyttiomyces helicus</name>
    <dbReference type="NCBI Taxonomy" id="388810"/>
    <lineage>
        <taxon>Eukaryota</taxon>
        <taxon>Fungi</taxon>
        <taxon>Fungi incertae sedis</taxon>
        <taxon>Chytridiomycota</taxon>
        <taxon>Chytridiomycota incertae sedis</taxon>
        <taxon>Chytridiomycetes</taxon>
        <taxon>Chytridiomycetes incertae sedis</taxon>
        <taxon>Blyttiomyces</taxon>
    </lineage>
</organism>
<dbReference type="Gene3D" id="6.10.140.1040">
    <property type="match status" value="1"/>
</dbReference>
<dbReference type="OrthoDB" id="5390558at2759"/>
<feature type="compositionally biased region" description="Basic and acidic residues" evidence="1">
    <location>
        <begin position="25"/>
        <end position="34"/>
    </location>
</feature>
<feature type="region of interest" description="Disordered" evidence="1">
    <location>
        <begin position="264"/>
        <end position="324"/>
    </location>
</feature>
<dbReference type="InterPro" id="IPR006861">
    <property type="entry name" value="HABP4_PAIRBP1-bd"/>
</dbReference>
<feature type="compositionally biased region" description="Basic and acidic residues" evidence="1">
    <location>
        <begin position="284"/>
        <end position="295"/>
    </location>
</feature>
<feature type="compositionally biased region" description="Polar residues" evidence="1">
    <location>
        <begin position="62"/>
        <end position="79"/>
    </location>
</feature>
<evidence type="ECO:0000313" key="3">
    <source>
        <dbReference type="EMBL" id="RKO92727.1"/>
    </source>
</evidence>
<feature type="compositionally biased region" description="Polar residues" evidence="1">
    <location>
        <begin position="306"/>
        <end position="324"/>
    </location>
</feature>
<feature type="domain" description="Hyaluronan/mRNA-binding protein" evidence="2">
    <location>
        <begin position="125"/>
        <end position="216"/>
    </location>
</feature>
<feature type="compositionally biased region" description="Basic and acidic residues" evidence="1">
    <location>
        <begin position="41"/>
        <end position="55"/>
    </location>
</feature>
<name>A0A4V1IS90_9FUNG</name>
<sequence length="324" mass="34765">MTEILSKNLFDLLDPDESQVAEPARLVEKKEVKKPAVGKVEAPRAARGPRNEYRPRGGAASQGESSNNAYLVSPSTNRLPFTAGRAVSSRGPRDTGNFEQPPREGASERGAPRSSRGGRGGRGGRGREFDRRSGTGRYDGEKKEVAGKGTWGDEVAAQTESKDETTESPEADAEKAVEPKEPAEPEEVQLTLEQYMAEQAAKKAVQEKAVRKPNEGADDAQWKDAVVLKKEEDEELFVVAPKGNKGKKVAVPVKEKTAKATVAIEQRFATEPGSTRGGSTRGRGRGEYRGARGGDRPNTGRGPRPSAQTVNVGDQTAFPTLGSK</sequence>
<proteinExistence type="predicted"/>
<feature type="region of interest" description="Disordered" evidence="1">
    <location>
        <begin position="14"/>
        <end position="187"/>
    </location>
</feature>
<feature type="compositionally biased region" description="Basic and acidic residues" evidence="1">
    <location>
        <begin position="172"/>
        <end position="183"/>
    </location>
</feature>
<feature type="compositionally biased region" description="Basic and acidic residues" evidence="1">
    <location>
        <begin position="125"/>
        <end position="146"/>
    </location>
</feature>
<dbReference type="AlphaFoldDB" id="A0A4V1IS90"/>
<keyword evidence="4" id="KW-1185">Reference proteome</keyword>
<dbReference type="PANTHER" id="PTHR12299">
    <property type="entry name" value="HYALURONIC ACID-BINDING PROTEIN 4"/>
    <property type="match status" value="1"/>
</dbReference>
<dbReference type="InterPro" id="IPR039764">
    <property type="entry name" value="HABP4/SERBP1-like"/>
</dbReference>
<dbReference type="SMART" id="SM01233">
    <property type="entry name" value="HABP4_PAI-RBP1"/>
    <property type="match status" value="1"/>
</dbReference>